<dbReference type="PANTHER" id="PTHR30160">
    <property type="entry name" value="TETRAACYLDISACCHARIDE 4'-KINASE-RELATED"/>
    <property type="match status" value="1"/>
</dbReference>
<dbReference type="GO" id="GO:0005829">
    <property type="term" value="C:cytosol"/>
    <property type="evidence" value="ECO:0007669"/>
    <property type="project" value="TreeGrafter"/>
</dbReference>
<dbReference type="AlphaFoldDB" id="A0A645GVN1"/>
<accession>A0A645GVN1</accession>
<dbReference type="GO" id="GO:0008713">
    <property type="term" value="F:ADP-heptose-lipopolysaccharide heptosyltransferase activity"/>
    <property type="evidence" value="ECO:0007669"/>
    <property type="project" value="TreeGrafter"/>
</dbReference>
<proteinExistence type="predicted"/>
<dbReference type="SUPFAM" id="SSF53756">
    <property type="entry name" value="UDP-Glycosyltransferase/glycogen phosphorylase"/>
    <property type="match status" value="1"/>
</dbReference>
<sequence>MHAAAALHRPVFGFFGPTDPERTGPYGNIHHIYQMRLDCLKCLKRSCREENPPCHRLEAGRIAEECILTLKPENGESC</sequence>
<name>A0A645GVN1_9ZZZZ</name>
<dbReference type="PANTHER" id="PTHR30160:SF19">
    <property type="entry name" value="LIPOPOLYSACCHARIDE HEPTOSYLTRANSFERASE 1"/>
    <property type="match status" value="1"/>
</dbReference>
<dbReference type="Gene3D" id="3.40.50.2000">
    <property type="entry name" value="Glycogen Phosphorylase B"/>
    <property type="match status" value="1"/>
</dbReference>
<evidence type="ECO:0000256" key="1">
    <source>
        <dbReference type="ARBA" id="ARBA00022676"/>
    </source>
</evidence>
<dbReference type="InterPro" id="IPR002201">
    <property type="entry name" value="Glyco_trans_9"/>
</dbReference>
<protein>
    <submittedName>
        <fullName evidence="3">Uncharacterized protein</fullName>
    </submittedName>
</protein>
<evidence type="ECO:0000256" key="2">
    <source>
        <dbReference type="ARBA" id="ARBA00022679"/>
    </source>
</evidence>
<reference evidence="3" key="1">
    <citation type="submission" date="2019-08" db="EMBL/GenBank/DDBJ databases">
        <authorList>
            <person name="Kucharzyk K."/>
            <person name="Murdoch R.W."/>
            <person name="Higgins S."/>
            <person name="Loffler F."/>
        </authorList>
    </citation>
    <scope>NUCLEOTIDE SEQUENCE</scope>
</reference>
<dbReference type="Pfam" id="PF01075">
    <property type="entry name" value="Glyco_transf_9"/>
    <property type="match status" value="1"/>
</dbReference>
<dbReference type="EMBL" id="VSSQ01080662">
    <property type="protein sequence ID" value="MPN29809.1"/>
    <property type="molecule type" value="Genomic_DNA"/>
</dbReference>
<keyword evidence="1" id="KW-0328">Glycosyltransferase</keyword>
<keyword evidence="2" id="KW-0808">Transferase</keyword>
<comment type="caution">
    <text evidence="3">The sequence shown here is derived from an EMBL/GenBank/DDBJ whole genome shotgun (WGS) entry which is preliminary data.</text>
</comment>
<dbReference type="GO" id="GO:0009244">
    <property type="term" value="P:lipopolysaccharide core region biosynthetic process"/>
    <property type="evidence" value="ECO:0007669"/>
    <property type="project" value="TreeGrafter"/>
</dbReference>
<evidence type="ECO:0000313" key="3">
    <source>
        <dbReference type="EMBL" id="MPN29809.1"/>
    </source>
</evidence>
<organism evidence="3">
    <name type="scientific">bioreactor metagenome</name>
    <dbReference type="NCBI Taxonomy" id="1076179"/>
    <lineage>
        <taxon>unclassified sequences</taxon>
        <taxon>metagenomes</taxon>
        <taxon>ecological metagenomes</taxon>
    </lineage>
</organism>
<dbReference type="InterPro" id="IPR051199">
    <property type="entry name" value="LPS_LOS_Heptosyltrfase"/>
</dbReference>
<gene>
    <name evidence="3" type="ORF">SDC9_177262</name>
</gene>